<feature type="binding site" evidence="5">
    <location>
        <begin position="161"/>
        <end position="164"/>
    </location>
    <ligand>
        <name>(6S)-5,6,7,8-tetrahydrofolate</name>
        <dbReference type="ChEBI" id="CHEBI:57453"/>
    </ligand>
</feature>
<feature type="domain" description="Formyl transferase N-terminal" evidence="7">
    <location>
        <begin position="62"/>
        <end position="231"/>
    </location>
</feature>
<comment type="function">
    <text evidence="5">Attaches a formyl group to the free amino group of methionyl-tRNA(fMet). The formyl group appears to play a dual role in the initiator identity of N-formylmethionyl-tRNA by promoting its recognition by IF2 and preventing the misappropriation of this tRNA by the elongation apparatus.</text>
</comment>
<organism evidence="9 10">
    <name type="scientific">Nakamurella aerolata</name>
    <dbReference type="NCBI Taxonomy" id="1656892"/>
    <lineage>
        <taxon>Bacteria</taxon>
        <taxon>Bacillati</taxon>
        <taxon>Actinomycetota</taxon>
        <taxon>Actinomycetes</taxon>
        <taxon>Nakamurellales</taxon>
        <taxon>Nakamurellaceae</taxon>
        <taxon>Nakamurella</taxon>
    </lineage>
</organism>
<dbReference type="InterPro" id="IPR002376">
    <property type="entry name" value="Formyl_transf_N"/>
</dbReference>
<evidence type="ECO:0000259" key="7">
    <source>
        <dbReference type="Pfam" id="PF00551"/>
    </source>
</evidence>
<dbReference type="PANTHER" id="PTHR11138">
    <property type="entry name" value="METHIONYL-TRNA FORMYLTRANSFERASE"/>
    <property type="match status" value="1"/>
</dbReference>
<feature type="compositionally biased region" description="Low complexity" evidence="6">
    <location>
        <begin position="7"/>
        <end position="18"/>
    </location>
</feature>
<sequence length="371" mass="38022">MTASLIPPWWQAPAAGGSPPQPQPAGRAFPLTRIEAVGICLTQTKEPVLRIVFAGTPDAAVPSLRALLDAHRQGRHQLVAVITRPDAKVGRGRTLQPSPVAAVADEAGIPVIKAANLRGDAIADTIADLTPDAGAVVAYGAILPQRILDIPPHGWTNLHFSLLPAWRGAAPVAAAIRAGEQRTGASTFRLEAGLDTGPVYGTLTEPIGLTDTTGDLLGRLADRGAGLLLETLDALAAGTAHPVSQPDEGVSTVGKLTAADAVVDWTRPAGEIDRLIRAMTPDPGATTGSRWGRLTLGPVTPMDAPPDVQPGQLVVSKRAVVVGTGSGAVRLGTVTAPGKKPMPAADWARGARPTADDLLGQSAAAATDVQT</sequence>
<dbReference type="InterPro" id="IPR011034">
    <property type="entry name" value="Formyl_transferase-like_C_sf"/>
</dbReference>
<comment type="caution">
    <text evidence="9">The sequence shown here is derived from an EMBL/GenBank/DDBJ whole genome shotgun (WGS) entry which is preliminary data.</text>
</comment>
<dbReference type="InterPro" id="IPR036477">
    <property type="entry name" value="Formyl_transf_N_sf"/>
</dbReference>
<evidence type="ECO:0000256" key="4">
    <source>
        <dbReference type="ARBA" id="ARBA00022917"/>
    </source>
</evidence>
<name>A0A849AHC0_9ACTN</name>
<proteinExistence type="inferred from homology"/>
<dbReference type="GO" id="GO:0005829">
    <property type="term" value="C:cytosol"/>
    <property type="evidence" value="ECO:0007669"/>
    <property type="project" value="TreeGrafter"/>
</dbReference>
<dbReference type="SUPFAM" id="SSF53328">
    <property type="entry name" value="Formyltransferase"/>
    <property type="match status" value="1"/>
</dbReference>
<keyword evidence="3 5" id="KW-0808">Transferase</keyword>
<dbReference type="InterPro" id="IPR041711">
    <property type="entry name" value="Met-tRNA-FMT_N"/>
</dbReference>
<dbReference type="CDD" id="cd08646">
    <property type="entry name" value="FMT_core_Met-tRNA-FMT_N"/>
    <property type="match status" value="1"/>
</dbReference>
<dbReference type="AlphaFoldDB" id="A0A849AHC0"/>
<evidence type="ECO:0000256" key="3">
    <source>
        <dbReference type="ARBA" id="ARBA00022679"/>
    </source>
</evidence>
<dbReference type="EC" id="2.1.2.9" evidence="2 5"/>
<evidence type="ECO:0000313" key="10">
    <source>
        <dbReference type="Proteomes" id="UP000562984"/>
    </source>
</evidence>
<accession>A0A849AHC0</accession>
<dbReference type="InterPro" id="IPR005793">
    <property type="entry name" value="Formyl_trans_C"/>
</dbReference>
<evidence type="ECO:0000256" key="2">
    <source>
        <dbReference type="ARBA" id="ARBA00012261"/>
    </source>
</evidence>
<dbReference type="Gene3D" id="3.40.50.12230">
    <property type="match status" value="1"/>
</dbReference>
<protein>
    <recommendedName>
        <fullName evidence="2 5">Methionyl-tRNA formyltransferase</fullName>
        <ecNumber evidence="2 5">2.1.2.9</ecNumber>
    </recommendedName>
</protein>
<dbReference type="Pfam" id="PF02911">
    <property type="entry name" value="Formyl_trans_C"/>
    <property type="match status" value="1"/>
</dbReference>
<keyword evidence="10" id="KW-1185">Reference proteome</keyword>
<dbReference type="Proteomes" id="UP000562984">
    <property type="component" value="Unassembled WGS sequence"/>
</dbReference>
<dbReference type="EMBL" id="JABEND010000005">
    <property type="protein sequence ID" value="NNG36242.1"/>
    <property type="molecule type" value="Genomic_DNA"/>
</dbReference>
<evidence type="ECO:0000259" key="8">
    <source>
        <dbReference type="Pfam" id="PF02911"/>
    </source>
</evidence>
<evidence type="ECO:0000313" key="9">
    <source>
        <dbReference type="EMBL" id="NNG36242.1"/>
    </source>
</evidence>
<dbReference type="InterPro" id="IPR005794">
    <property type="entry name" value="Fmt"/>
</dbReference>
<feature type="region of interest" description="Disordered" evidence="6">
    <location>
        <begin position="1"/>
        <end position="27"/>
    </location>
</feature>
<evidence type="ECO:0000256" key="1">
    <source>
        <dbReference type="ARBA" id="ARBA00010699"/>
    </source>
</evidence>
<comment type="similarity">
    <text evidence="1 5">Belongs to the Fmt family.</text>
</comment>
<evidence type="ECO:0000256" key="5">
    <source>
        <dbReference type="HAMAP-Rule" id="MF_00182"/>
    </source>
</evidence>
<comment type="catalytic activity">
    <reaction evidence="5">
        <text>L-methionyl-tRNA(fMet) + (6R)-10-formyltetrahydrofolate = N-formyl-L-methionyl-tRNA(fMet) + (6S)-5,6,7,8-tetrahydrofolate + H(+)</text>
        <dbReference type="Rhea" id="RHEA:24380"/>
        <dbReference type="Rhea" id="RHEA-COMP:9952"/>
        <dbReference type="Rhea" id="RHEA-COMP:9953"/>
        <dbReference type="ChEBI" id="CHEBI:15378"/>
        <dbReference type="ChEBI" id="CHEBI:57453"/>
        <dbReference type="ChEBI" id="CHEBI:78530"/>
        <dbReference type="ChEBI" id="CHEBI:78844"/>
        <dbReference type="ChEBI" id="CHEBI:195366"/>
        <dbReference type="EC" id="2.1.2.9"/>
    </reaction>
</comment>
<dbReference type="Pfam" id="PF00551">
    <property type="entry name" value="Formyl_trans_N"/>
    <property type="match status" value="1"/>
</dbReference>
<gene>
    <name evidence="5" type="primary">fmt</name>
    <name evidence="9" type="ORF">HKD39_11055</name>
</gene>
<feature type="region of interest" description="Disordered" evidence="6">
    <location>
        <begin position="335"/>
        <end position="371"/>
    </location>
</feature>
<evidence type="ECO:0000256" key="6">
    <source>
        <dbReference type="SAM" id="MobiDB-lite"/>
    </source>
</evidence>
<reference evidence="9 10" key="1">
    <citation type="submission" date="2020-05" db="EMBL/GenBank/DDBJ databases">
        <title>Nakamurella sp. DB0629 isolated from air conditioner.</title>
        <authorList>
            <person name="Kim D.H."/>
            <person name="Kim D.-U."/>
        </authorList>
    </citation>
    <scope>NUCLEOTIDE SEQUENCE [LARGE SCALE GENOMIC DNA]</scope>
    <source>
        <strain evidence="9 10">DB0629</strain>
    </source>
</reference>
<dbReference type="HAMAP" id="MF_00182">
    <property type="entry name" value="Formyl_trans"/>
    <property type="match status" value="1"/>
</dbReference>
<keyword evidence="4 5" id="KW-0648">Protein biosynthesis</keyword>
<dbReference type="PANTHER" id="PTHR11138:SF5">
    <property type="entry name" value="METHIONYL-TRNA FORMYLTRANSFERASE, MITOCHONDRIAL"/>
    <property type="match status" value="1"/>
</dbReference>
<dbReference type="GO" id="GO:0004479">
    <property type="term" value="F:methionyl-tRNA formyltransferase activity"/>
    <property type="evidence" value="ECO:0007669"/>
    <property type="project" value="UniProtKB-UniRule"/>
</dbReference>
<dbReference type="CDD" id="cd08704">
    <property type="entry name" value="Met_tRNA_FMT_C"/>
    <property type="match status" value="1"/>
</dbReference>
<feature type="domain" description="Formyl transferase C-terminal" evidence="8">
    <location>
        <begin position="255"/>
        <end position="351"/>
    </location>
</feature>
<dbReference type="InterPro" id="IPR044135">
    <property type="entry name" value="Met-tRNA-FMT_C"/>
</dbReference>
<dbReference type="SUPFAM" id="SSF50486">
    <property type="entry name" value="FMT C-terminal domain-like"/>
    <property type="match status" value="1"/>
</dbReference>